<feature type="domain" description="Aspartyl/asparaginy/proline hydroxylase" evidence="6">
    <location>
        <begin position="721"/>
        <end position="876"/>
    </location>
</feature>
<sequence>MSGSPNPYGHQNGTSAGPRTFRRQGSSYGPGHVHNMAVMVAPQKIDYSVTKGGLRSWAVLVVFVLLCSAMLAIFSEIEDGEDNDYVAHYVEEAEPDTIVPDTEDETDEVTPAPPDIEDAEEEEEDEEQQLFSSLLQKAKDRWLGKSKKKDVKKEKDDNEEDDEDGQPVDEEKLLRNQQRNQRKRDLRRRNRRQQESDEDDDDSEEQKPEEVKEDSEEESEEAESEQKKDSDEDDDDDDEEEEEELKKRVVPEKKNIVKEDSEEDENDDDDDDDDKNEKEEEKEPEEPEPLPRHVIKRQQKQAEIMKKEREEALKKAQEDDDDDDDDEEEDEVAMCVQKVKKDKKKKETDDDDDDEDDDEEVLVMPRTHREVRRSGKSWRQSLQAKRMAEDSKNPRKSLLKGKKRKVYPKLEQSDDVEDGDDDSREDDDNDDDDVEEEVDKVDVREVAATRKKTNNYNRKAVTNRHDYKHRSKLDLADYLVEKHDFNSAIQYYTEVIKDYKDSPRAHFGLGKILQIKAEEEETDDNMDKAINEFQKVLDEYDTPDELFKEAAENLVECARYRGNLHKVMTVQRELIDRFPEEIEIQTDFGITFLMMGRPDDARNIFTSILETDPQNSVAQAYYGYLLKVYDLDYEKGIFYMRRGLKSQDKPILDAKFYFHLGDGLQRLGRAQEALRVYEEAVELGLFPSVYQRSTYNLDGLTARPWWTLTQTLCGKHLKNLERQWTVMREEALRAWKDDEDRFKPEDAHLTEGHHKSLYLRQEGTFDERNCRLVPTTCKLLKEFAEESKCDKGDIRINVLEPGSRVWPRCGPTNFVLEAQLGLVSPSEARIRVAKEVRGWRTGKFLIFDESFEHEIWFDGAATHTNRIVLAIELWHPEVPSTMKADSVL</sequence>
<keyword evidence="8" id="KW-1185">Reference proteome</keyword>
<protein>
    <recommendedName>
        <fullName evidence="6">Aspartyl/asparaginy/proline hydroxylase domain-containing protein</fullName>
    </recommendedName>
</protein>
<dbReference type="OrthoDB" id="438431at2759"/>
<keyword evidence="2" id="KW-0802">TPR repeat</keyword>
<dbReference type="Proteomes" id="UP000783686">
    <property type="component" value="Unassembled WGS sequence"/>
</dbReference>
<dbReference type="Gene3D" id="1.25.40.10">
    <property type="entry name" value="Tetratricopeptide repeat domain"/>
    <property type="match status" value="2"/>
</dbReference>
<gene>
    <name evidence="7" type="ORF">BOKJ2_LOCUS13669</name>
</gene>
<dbReference type="InterPro" id="IPR039038">
    <property type="entry name" value="ASPH"/>
</dbReference>
<dbReference type="PROSITE" id="PS51375">
    <property type="entry name" value="PPR"/>
    <property type="match status" value="1"/>
</dbReference>
<feature type="repeat" description="TPR" evidence="2">
    <location>
        <begin position="654"/>
        <end position="687"/>
    </location>
</feature>
<organism evidence="7 8">
    <name type="scientific">Bursaphelenchus okinawaensis</name>
    <dbReference type="NCBI Taxonomy" id="465554"/>
    <lineage>
        <taxon>Eukaryota</taxon>
        <taxon>Metazoa</taxon>
        <taxon>Ecdysozoa</taxon>
        <taxon>Nematoda</taxon>
        <taxon>Chromadorea</taxon>
        <taxon>Rhabditida</taxon>
        <taxon>Tylenchina</taxon>
        <taxon>Tylenchomorpha</taxon>
        <taxon>Aphelenchoidea</taxon>
        <taxon>Aphelenchoididae</taxon>
        <taxon>Bursaphelenchus</taxon>
    </lineage>
</organism>
<dbReference type="Gene3D" id="2.60.120.330">
    <property type="entry name" value="B-lactam Antibiotic, Isopenicillin N Synthase, Chain"/>
    <property type="match status" value="1"/>
</dbReference>
<reference evidence="7" key="1">
    <citation type="submission" date="2020-09" db="EMBL/GenBank/DDBJ databases">
        <authorList>
            <person name="Kikuchi T."/>
        </authorList>
    </citation>
    <scope>NUCLEOTIDE SEQUENCE</scope>
    <source>
        <strain evidence="7">SH1</strain>
    </source>
</reference>
<evidence type="ECO:0000259" key="6">
    <source>
        <dbReference type="Pfam" id="PF05118"/>
    </source>
</evidence>
<dbReference type="InterPro" id="IPR011990">
    <property type="entry name" value="TPR-like_helical_dom_sf"/>
</dbReference>
<dbReference type="InterPro" id="IPR007803">
    <property type="entry name" value="Asp/Arg/Pro-Hydrxlase"/>
</dbReference>
<evidence type="ECO:0000256" key="3">
    <source>
        <dbReference type="PROSITE-ProRule" id="PRU00708"/>
    </source>
</evidence>
<dbReference type="EMBL" id="CAJFDH010000006">
    <property type="protein sequence ID" value="CAD5229610.1"/>
    <property type="molecule type" value="Genomic_DNA"/>
</dbReference>
<dbReference type="PANTHER" id="PTHR12366:SF29">
    <property type="entry name" value="ASPARTYL BETA-HYDROXYLASE, ISOFORM L"/>
    <property type="match status" value="1"/>
</dbReference>
<feature type="repeat" description="PPR" evidence="3">
    <location>
        <begin position="653"/>
        <end position="687"/>
    </location>
</feature>
<feature type="repeat" description="TPR" evidence="2">
    <location>
        <begin position="582"/>
        <end position="615"/>
    </location>
</feature>
<feature type="compositionally biased region" description="Acidic residues" evidence="4">
    <location>
        <begin position="413"/>
        <end position="439"/>
    </location>
</feature>
<feature type="compositionally biased region" description="Acidic residues" evidence="4">
    <location>
        <begin position="231"/>
        <end position="243"/>
    </location>
</feature>
<feature type="region of interest" description="Disordered" evidence="4">
    <location>
        <begin position="94"/>
        <end position="442"/>
    </location>
</feature>
<dbReference type="PROSITE" id="PS50005">
    <property type="entry name" value="TPR"/>
    <property type="match status" value="2"/>
</dbReference>
<feature type="compositionally biased region" description="Basic residues" evidence="4">
    <location>
        <begin position="394"/>
        <end position="407"/>
    </location>
</feature>
<dbReference type="Pfam" id="PF13432">
    <property type="entry name" value="TPR_16"/>
    <property type="match status" value="1"/>
</dbReference>
<dbReference type="SUPFAM" id="SSF51197">
    <property type="entry name" value="Clavaminate synthase-like"/>
    <property type="match status" value="1"/>
</dbReference>
<keyword evidence="5" id="KW-0812">Transmembrane</keyword>
<dbReference type="InterPro" id="IPR002885">
    <property type="entry name" value="PPR_rpt"/>
</dbReference>
<evidence type="ECO:0000256" key="1">
    <source>
        <dbReference type="ARBA" id="ARBA00007730"/>
    </source>
</evidence>
<feature type="compositionally biased region" description="Acidic residues" evidence="4">
    <location>
        <begin position="318"/>
        <end position="332"/>
    </location>
</feature>
<dbReference type="SMART" id="SM00028">
    <property type="entry name" value="TPR"/>
    <property type="match status" value="4"/>
</dbReference>
<keyword evidence="5" id="KW-1133">Transmembrane helix</keyword>
<dbReference type="GO" id="GO:0005783">
    <property type="term" value="C:endoplasmic reticulum"/>
    <property type="evidence" value="ECO:0007669"/>
    <property type="project" value="TreeGrafter"/>
</dbReference>
<feature type="compositionally biased region" description="Acidic residues" evidence="4">
    <location>
        <begin position="157"/>
        <end position="168"/>
    </location>
</feature>
<evidence type="ECO:0000256" key="5">
    <source>
        <dbReference type="SAM" id="Phobius"/>
    </source>
</evidence>
<evidence type="ECO:0000256" key="2">
    <source>
        <dbReference type="PROSITE-ProRule" id="PRU00339"/>
    </source>
</evidence>
<comment type="similarity">
    <text evidence="1">Belongs to the aspartyl/asparaginyl beta-hydroxylase family.</text>
</comment>
<dbReference type="AlphaFoldDB" id="A0A811LNF3"/>
<dbReference type="Pfam" id="PF05118">
    <property type="entry name" value="Asp_Arg_Hydrox"/>
    <property type="match status" value="1"/>
</dbReference>
<evidence type="ECO:0000313" key="8">
    <source>
        <dbReference type="Proteomes" id="UP000614601"/>
    </source>
</evidence>
<dbReference type="EMBL" id="CAJFCW020000006">
    <property type="protein sequence ID" value="CAG9127077.1"/>
    <property type="molecule type" value="Genomic_DNA"/>
</dbReference>
<comment type="caution">
    <text evidence="7">The sequence shown here is derived from an EMBL/GenBank/DDBJ whole genome shotgun (WGS) entry which is preliminary data.</text>
</comment>
<dbReference type="InterPro" id="IPR019734">
    <property type="entry name" value="TPR_rpt"/>
</dbReference>
<proteinExistence type="inferred from homology"/>
<feature type="compositionally biased region" description="Acidic residues" evidence="4">
    <location>
        <begin position="115"/>
        <end position="128"/>
    </location>
</feature>
<evidence type="ECO:0000313" key="7">
    <source>
        <dbReference type="EMBL" id="CAD5229610.1"/>
    </source>
</evidence>
<evidence type="ECO:0000256" key="4">
    <source>
        <dbReference type="SAM" id="MobiDB-lite"/>
    </source>
</evidence>
<feature type="compositionally biased region" description="Basic and acidic residues" evidence="4">
    <location>
        <begin position="244"/>
        <end position="259"/>
    </location>
</feature>
<feature type="transmembrane region" description="Helical" evidence="5">
    <location>
        <begin position="54"/>
        <end position="74"/>
    </location>
</feature>
<accession>A0A811LNF3</accession>
<dbReference type="Pfam" id="PF13181">
    <property type="entry name" value="TPR_8"/>
    <property type="match status" value="1"/>
</dbReference>
<feature type="compositionally biased region" description="Basic residues" evidence="4">
    <location>
        <begin position="180"/>
        <end position="191"/>
    </location>
</feature>
<dbReference type="PANTHER" id="PTHR12366">
    <property type="entry name" value="ASPARTYL/ASPARAGINYL BETA-HYDROXYLASE"/>
    <property type="match status" value="1"/>
</dbReference>
<dbReference type="GO" id="GO:0062101">
    <property type="term" value="F:peptidyl-aspartic acid 3-dioxygenase activity"/>
    <property type="evidence" value="ECO:0007669"/>
    <property type="project" value="InterPro"/>
</dbReference>
<dbReference type="Proteomes" id="UP000614601">
    <property type="component" value="Unassembled WGS sequence"/>
</dbReference>
<feature type="compositionally biased region" description="Acidic residues" evidence="4">
    <location>
        <begin position="260"/>
        <end position="274"/>
    </location>
</feature>
<dbReference type="InterPro" id="IPR027443">
    <property type="entry name" value="IPNS-like_sf"/>
</dbReference>
<keyword evidence="5" id="KW-0472">Membrane</keyword>
<feature type="compositionally biased region" description="Acidic residues" evidence="4">
    <location>
        <begin position="211"/>
        <end position="223"/>
    </location>
</feature>
<feature type="compositionally biased region" description="Acidic residues" evidence="4">
    <location>
        <begin position="349"/>
        <end position="361"/>
    </location>
</feature>
<dbReference type="SUPFAM" id="SSF48452">
    <property type="entry name" value="TPR-like"/>
    <property type="match status" value="1"/>
</dbReference>
<feature type="compositionally biased region" description="Basic and acidic residues" evidence="4">
    <location>
        <begin position="303"/>
        <end position="317"/>
    </location>
</feature>
<name>A0A811LNF3_9BILA</name>
<feature type="region of interest" description="Disordered" evidence="4">
    <location>
        <begin position="1"/>
        <end position="28"/>
    </location>
</feature>
<feature type="compositionally biased region" description="Polar residues" evidence="4">
    <location>
        <begin position="1"/>
        <end position="27"/>
    </location>
</feature>